<protein>
    <recommendedName>
        <fullName evidence="1">Hemerythrin-like domain-containing protein</fullName>
    </recommendedName>
</protein>
<gene>
    <name evidence="2" type="ORF">GX51_00954</name>
</gene>
<dbReference type="Pfam" id="PF01814">
    <property type="entry name" value="Hemerythrin"/>
    <property type="match status" value="1"/>
</dbReference>
<sequence>MSEEQKNSVMQPGASANPLPELSAEDFEVFNYCAAKMEGLHSAFRETWATLYDACAAHELPKDVSVEQFIEMGMDFCKNLTIHHDIEEKVVFPFLGQRMPAFNVENSDLEILAQHRQIHGGLEKMGEYLSASKGGKREFGLKDLKTIMDGFREILWVHMDDEVNQFGPDKMRAYWSVEEIKAMPFYEPVEEDLIAQVRGTPE</sequence>
<feature type="domain" description="Hemerythrin-like" evidence="1">
    <location>
        <begin position="37"/>
        <end position="168"/>
    </location>
</feature>
<organism evidence="2 3">
    <name type="scientific">Blastomyces parvus</name>
    <dbReference type="NCBI Taxonomy" id="2060905"/>
    <lineage>
        <taxon>Eukaryota</taxon>
        <taxon>Fungi</taxon>
        <taxon>Dikarya</taxon>
        <taxon>Ascomycota</taxon>
        <taxon>Pezizomycotina</taxon>
        <taxon>Eurotiomycetes</taxon>
        <taxon>Eurotiomycetidae</taxon>
        <taxon>Onygenales</taxon>
        <taxon>Ajellomycetaceae</taxon>
        <taxon>Blastomyces</taxon>
    </lineage>
</organism>
<accession>A0A2B7XJW7</accession>
<dbReference type="InterPro" id="IPR053206">
    <property type="entry name" value="Dimeric_xanthone_biosynth"/>
</dbReference>
<dbReference type="Gene3D" id="1.20.120.520">
    <property type="entry name" value="nmb1532 protein domain like"/>
    <property type="match status" value="1"/>
</dbReference>
<dbReference type="PANTHER" id="PTHR38048">
    <property type="entry name" value="EXPRESSED PROTEIN"/>
    <property type="match status" value="1"/>
</dbReference>
<evidence type="ECO:0000259" key="1">
    <source>
        <dbReference type="Pfam" id="PF01814"/>
    </source>
</evidence>
<evidence type="ECO:0000313" key="3">
    <source>
        <dbReference type="Proteomes" id="UP000224080"/>
    </source>
</evidence>
<evidence type="ECO:0000313" key="2">
    <source>
        <dbReference type="EMBL" id="PGH08897.1"/>
    </source>
</evidence>
<reference evidence="2 3" key="1">
    <citation type="submission" date="2017-10" db="EMBL/GenBank/DDBJ databases">
        <title>Comparative genomics in systemic dimorphic fungi from Ajellomycetaceae.</title>
        <authorList>
            <person name="Munoz J.F."/>
            <person name="Mcewen J.G."/>
            <person name="Clay O.K."/>
            <person name="Cuomo C.A."/>
        </authorList>
    </citation>
    <scope>NUCLEOTIDE SEQUENCE [LARGE SCALE GENOMIC DNA]</scope>
    <source>
        <strain evidence="2 3">UAMH130</strain>
    </source>
</reference>
<dbReference type="CDD" id="cd12108">
    <property type="entry name" value="Hr-like"/>
    <property type="match status" value="1"/>
</dbReference>
<proteinExistence type="predicted"/>
<dbReference type="EMBL" id="PDNC01000007">
    <property type="protein sequence ID" value="PGH08897.1"/>
    <property type="molecule type" value="Genomic_DNA"/>
</dbReference>
<dbReference type="InterPro" id="IPR012312">
    <property type="entry name" value="Hemerythrin-like"/>
</dbReference>
<dbReference type="STRING" id="2060905.A0A2B7XJW7"/>
<dbReference type="PANTHER" id="PTHR38048:SF2">
    <property type="entry name" value="HEMERYTHRIN-LIKE DOMAIN-CONTAINING PROTEIN"/>
    <property type="match status" value="1"/>
</dbReference>
<dbReference type="OrthoDB" id="10044044at2759"/>
<keyword evidence="3" id="KW-1185">Reference proteome</keyword>
<comment type="caution">
    <text evidence="2">The sequence shown here is derived from an EMBL/GenBank/DDBJ whole genome shotgun (WGS) entry which is preliminary data.</text>
</comment>
<dbReference type="AlphaFoldDB" id="A0A2B7XJW7"/>
<dbReference type="Proteomes" id="UP000224080">
    <property type="component" value="Unassembled WGS sequence"/>
</dbReference>
<name>A0A2B7XJW7_9EURO</name>